<dbReference type="EMBL" id="JASPKY010000101">
    <property type="protein sequence ID" value="KAK9737353.1"/>
    <property type="molecule type" value="Genomic_DNA"/>
</dbReference>
<reference evidence="1 2" key="1">
    <citation type="journal article" date="2024" name="BMC Genomics">
        <title>De novo assembly and annotation of Popillia japonica's genome with initial clues to its potential as an invasive pest.</title>
        <authorList>
            <person name="Cucini C."/>
            <person name="Boschi S."/>
            <person name="Funari R."/>
            <person name="Cardaioli E."/>
            <person name="Iannotti N."/>
            <person name="Marturano G."/>
            <person name="Paoli F."/>
            <person name="Bruttini M."/>
            <person name="Carapelli A."/>
            <person name="Frati F."/>
            <person name="Nardi F."/>
        </authorList>
    </citation>
    <scope>NUCLEOTIDE SEQUENCE [LARGE SCALE GENOMIC DNA]</scope>
    <source>
        <strain evidence="1">DMR45628</strain>
    </source>
</reference>
<accession>A0AAW1LV96</accession>
<evidence type="ECO:0000313" key="2">
    <source>
        <dbReference type="Proteomes" id="UP001458880"/>
    </source>
</evidence>
<keyword evidence="2" id="KW-1185">Reference proteome</keyword>
<proteinExistence type="predicted"/>
<sequence length="82" mass="9086">MKELPASRQLLEIIPILEWKYLGRTVRNEGASCVKTTVGNNTHIGMEIFIEEVSKAGFTIDQPSTSGISETLRLLLLDEPVS</sequence>
<protein>
    <submittedName>
        <fullName evidence="1">Uncharacterized protein</fullName>
    </submittedName>
</protein>
<dbReference type="AlphaFoldDB" id="A0AAW1LV96"/>
<name>A0AAW1LV96_POPJA</name>
<comment type="caution">
    <text evidence="1">The sequence shown here is derived from an EMBL/GenBank/DDBJ whole genome shotgun (WGS) entry which is preliminary data.</text>
</comment>
<organism evidence="1 2">
    <name type="scientific">Popillia japonica</name>
    <name type="common">Japanese beetle</name>
    <dbReference type="NCBI Taxonomy" id="7064"/>
    <lineage>
        <taxon>Eukaryota</taxon>
        <taxon>Metazoa</taxon>
        <taxon>Ecdysozoa</taxon>
        <taxon>Arthropoda</taxon>
        <taxon>Hexapoda</taxon>
        <taxon>Insecta</taxon>
        <taxon>Pterygota</taxon>
        <taxon>Neoptera</taxon>
        <taxon>Endopterygota</taxon>
        <taxon>Coleoptera</taxon>
        <taxon>Polyphaga</taxon>
        <taxon>Scarabaeiformia</taxon>
        <taxon>Scarabaeidae</taxon>
        <taxon>Rutelinae</taxon>
        <taxon>Popillia</taxon>
    </lineage>
</organism>
<gene>
    <name evidence="1" type="ORF">QE152_g10776</name>
</gene>
<dbReference type="Proteomes" id="UP001458880">
    <property type="component" value="Unassembled WGS sequence"/>
</dbReference>
<evidence type="ECO:0000313" key="1">
    <source>
        <dbReference type="EMBL" id="KAK9737353.1"/>
    </source>
</evidence>